<protein>
    <recommendedName>
        <fullName evidence="8">VPS37 C-terminal domain-containing protein</fullName>
    </recommendedName>
</protein>
<dbReference type="InParanoid" id="A0A3B3I9A7"/>
<comment type="subcellular location">
    <subcellularLocation>
        <location evidence="1">Endosome</location>
    </subcellularLocation>
</comment>
<comment type="similarity">
    <text evidence="2">Belongs to the VPS37 family.</text>
</comment>
<dbReference type="PROSITE" id="PS51314">
    <property type="entry name" value="VPS37_C"/>
    <property type="match status" value="1"/>
</dbReference>
<keyword evidence="3 6" id="KW-0813">Transport</keyword>
<dbReference type="GeneTree" id="ENSGT00940000178874"/>
<sequence length="134" mass="15258">FGCLSSEPRSFHHDPELIIIGEYWNEDRLFLEGSLSLDSFLDRFLSLRLLAHQRRVQIEKLQEILRQKNQANSFEMKPSVDISQSGTTTPWNQQSTITTTAQQQEPNSPAQSHPAGSDGLPYSQYPVPPTHPRL</sequence>
<feature type="compositionally biased region" description="Low complexity" evidence="7">
    <location>
        <begin position="93"/>
        <end position="104"/>
    </location>
</feature>
<keyword evidence="10" id="KW-1185">Reference proteome</keyword>
<feature type="region of interest" description="Disordered" evidence="7">
    <location>
        <begin position="68"/>
        <end position="134"/>
    </location>
</feature>
<feature type="compositionally biased region" description="Polar residues" evidence="7">
    <location>
        <begin position="81"/>
        <end position="92"/>
    </location>
</feature>
<dbReference type="Bgee" id="ENSORLG00000027707">
    <property type="expression patterns" value="Expressed in animal zygote and 10 other cell types or tissues"/>
</dbReference>
<dbReference type="InterPro" id="IPR009851">
    <property type="entry name" value="Mod_r"/>
</dbReference>
<evidence type="ECO:0000256" key="6">
    <source>
        <dbReference type="PROSITE-ProRule" id="PRU00646"/>
    </source>
</evidence>
<evidence type="ECO:0000313" key="9">
    <source>
        <dbReference type="Ensembl" id="ENSORLP00000040649.1"/>
    </source>
</evidence>
<reference evidence="9" key="3">
    <citation type="submission" date="2025-09" db="UniProtKB">
        <authorList>
            <consortium name="Ensembl"/>
        </authorList>
    </citation>
    <scope>IDENTIFICATION</scope>
    <source>
        <strain evidence="9">Hd-rR</strain>
    </source>
</reference>
<reference evidence="9" key="2">
    <citation type="submission" date="2025-08" db="UniProtKB">
        <authorList>
            <consortium name="Ensembl"/>
        </authorList>
    </citation>
    <scope>IDENTIFICATION</scope>
    <source>
        <strain evidence="9">Hd-rR</strain>
    </source>
</reference>
<dbReference type="Ensembl" id="ENSORLT00000041881.1">
    <property type="protein sequence ID" value="ENSORLP00000040649.1"/>
    <property type="gene ID" value="ENSORLG00000027707.1"/>
</dbReference>
<dbReference type="GO" id="GO:0006623">
    <property type="term" value="P:protein targeting to vacuole"/>
    <property type="evidence" value="ECO:0000318"/>
    <property type="project" value="GO_Central"/>
</dbReference>
<dbReference type="AlphaFoldDB" id="A0A3B3I9A7"/>
<keyword evidence="5 6" id="KW-0653">Protein transport</keyword>
<evidence type="ECO:0000256" key="1">
    <source>
        <dbReference type="ARBA" id="ARBA00004177"/>
    </source>
</evidence>
<dbReference type="GO" id="GO:0000813">
    <property type="term" value="C:ESCRT I complex"/>
    <property type="evidence" value="ECO:0000318"/>
    <property type="project" value="GO_Central"/>
</dbReference>
<proteinExistence type="inferred from homology"/>
<dbReference type="STRING" id="8090.ENSORLP00000040649"/>
<feature type="domain" description="VPS37 C-terminal" evidence="8">
    <location>
        <begin position="1"/>
        <end position="75"/>
    </location>
</feature>
<accession>A0A3B3I9A7</accession>
<reference evidence="9 10" key="1">
    <citation type="journal article" date="2007" name="Nature">
        <title>The medaka draft genome and insights into vertebrate genome evolution.</title>
        <authorList>
            <person name="Kasahara M."/>
            <person name="Naruse K."/>
            <person name="Sasaki S."/>
            <person name="Nakatani Y."/>
            <person name="Qu W."/>
            <person name="Ahsan B."/>
            <person name="Yamada T."/>
            <person name="Nagayasu Y."/>
            <person name="Doi K."/>
            <person name="Kasai Y."/>
            <person name="Jindo T."/>
            <person name="Kobayashi D."/>
            <person name="Shimada A."/>
            <person name="Toyoda A."/>
            <person name="Kuroki Y."/>
            <person name="Fujiyama A."/>
            <person name="Sasaki T."/>
            <person name="Shimizu A."/>
            <person name="Asakawa S."/>
            <person name="Shimizu N."/>
            <person name="Hashimoto S."/>
            <person name="Yang J."/>
            <person name="Lee Y."/>
            <person name="Matsushima K."/>
            <person name="Sugano S."/>
            <person name="Sakaizumi M."/>
            <person name="Narita T."/>
            <person name="Ohishi K."/>
            <person name="Haga S."/>
            <person name="Ohta F."/>
            <person name="Nomoto H."/>
            <person name="Nogata K."/>
            <person name="Morishita T."/>
            <person name="Endo T."/>
            <person name="Shin-I T."/>
            <person name="Takeda H."/>
            <person name="Morishita S."/>
            <person name="Kohara Y."/>
        </authorList>
    </citation>
    <scope>NUCLEOTIDE SEQUENCE [LARGE SCALE GENOMIC DNA]</scope>
    <source>
        <strain evidence="9 10">Hd-rR</strain>
    </source>
</reference>
<evidence type="ECO:0000256" key="7">
    <source>
        <dbReference type="SAM" id="MobiDB-lite"/>
    </source>
</evidence>
<evidence type="ECO:0000256" key="5">
    <source>
        <dbReference type="ARBA" id="ARBA00022927"/>
    </source>
</evidence>
<evidence type="ECO:0000259" key="8">
    <source>
        <dbReference type="PROSITE" id="PS51314"/>
    </source>
</evidence>
<evidence type="ECO:0000256" key="2">
    <source>
        <dbReference type="ARBA" id="ARBA00007617"/>
    </source>
</evidence>
<dbReference type="Proteomes" id="UP000001038">
    <property type="component" value="Chromosome 1"/>
</dbReference>
<evidence type="ECO:0000256" key="3">
    <source>
        <dbReference type="ARBA" id="ARBA00022448"/>
    </source>
</evidence>
<evidence type="ECO:0000313" key="10">
    <source>
        <dbReference type="Proteomes" id="UP000001038"/>
    </source>
</evidence>
<name>A0A3B3I9A7_ORYLA</name>
<keyword evidence="4" id="KW-0967">Endosome</keyword>
<organism evidence="9 10">
    <name type="scientific">Oryzias latipes</name>
    <name type="common">Japanese rice fish</name>
    <name type="synonym">Japanese killifish</name>
    <dbReference type="NCBI Taxonomy" id="8090"/>
    <lineage>
        <taxon>Eukaryota</taxon>
        <taxon>Metazoa</taxon>
        <taxon>Chordata</taxon>
        <taxon>Craniata</taxon>
        <taxon>Vertebrata</taxon>
        <taxon>Euteleostomi</taxon>
        <taxon>Actinopterygii</taxon>
        <taxon>Neopterygii</taxon>
        <taxon>Teleostei</taxon>
        <taxon>Neoteleostei</taxon>
        <taxon>Acanthomorphata</taxon>
        <taxon>Ovalentaria</taxon>
        <taxon>Atherinomorphae</taxon>
        <taxon>Beloniformes</taxon>
        <taxon>Adrianichthyidae</taxon>
        <taxon>Oryziinae</taxon>
        <taxon>Oryzias</taxon>
    </lineage>
</organism>
<evidence type="ECO:0000256" key="4">
    <source>
        <dbReference type="ARBA" id="ARBA00022753"/>
    </source>
</evidence>
<dbReference type="GO" id="GO:0006612">
    <property type="term" value="P:protein targeting to membrane"/>
    <property type="evidence" value="ECO:0000318"/>
    <property type="project" value="GO_Central"/>
</dbReference>
<dbReference type="GO" id="GO:0043162">
    <property type="term" value="P:ubiquitin-dependent protein catabolic process via the multivesicular body sorting pathway"/>
    <property type="evidence" value="ECO:0000318"/>
    <property type="project" value="GO_Central"/>
</dbReference>